<name>A0A699HFY3_TANCI</name>
<gene>
    <name evidence="1" type="ORF">Tci_381765</name>
</gene>
<sequence>MSSQNQLQEELILRQGTNMTAIDNYEIAYYCEKKKKMVSEEADAVLVCSATIEEAPGSGTPAEICFKVLKCVPGHLRGHSAPKKEILAVENLRIIFELERNKSSTLEEKLKEVAVEQDEMKKCMGLMMKEIQLLSKLVPDKSTEFIAFVSFLKVKLGCKDELEVRVVCSIVSH</sequence>
<protein>
    <submittedName>
        <fullName evidence="1">Uncharacterized protein</fullName>
    </submittedName>
</protein>
<accession>A0A699HFY3</accession>
<organism evidence="1">
    <name type="scientific">Tanacetum cinerariifolium</name>
    <name type="common">Dalmatian daisy</name>
    <name type="synonym">Chrysanthemum cinerariifolium</name>
    <dbReference type="NCBI Taxonomy" id="118510"/>
    <lineage>
        <taxon>Eukaryota</taxon>
        <taxon>Viridiplantae</taxon>
        <taxon>Streptophyta</taxon>
        <taxon>Embryophyta</taxon>
        <taxon>Tracheophyta</taxon>
        <taxon>Spermatophyta</taxon>
        <taxon>Magnoliopsida</taxon>
        <taxon>eudicotyledons</taxon>
        <taxon>Gunneridae</taxon>
        <taxon>Pentapetalae</taxon>
        <taxon>asterids</taxon>
        <taxon>campanulids</taxon>
        <taxon>Asterales</taxon>
        <taxon>Asteraceae</taxon>
        <taxon>Asteroideae</taxon>
        <taxon>Anthemideae</taxon>
        <taxon>Anthemidinae</taxon>
        <taxon>Tanacetum</taxon>
    </lineage>
</organism>
<evidence type="ECO:0000313" key="1">
    <source>
        <dbReference type="EMBL" id="GEY09791.1"/>
    </source>
</evidence>
<proteinExistence type="predicted"/>
<dbReference type="EMBL" id="BKCJ010151650">
    <property type="protein sequence ID" value="GEY09791.1"/>
    <property type="molecule type" value="Genomic_DNA"/>
</dbReference>
<reference evidence="1" key="1">
    <citation type="journal article" date="2019" name="Sci. Rep.">
        <title>Draft genome of Tanacetum cinerariifolium, the natural source of mosquito coil.</title>
        <authorList>
            <person name="Yamashiro T."/>
            <person name="Shiraishi A."/>
            <person name="Satake H."/>
            <person name="Nakayama K."/>
        </authorList>
    </citation>
    <scope>NUCLEOTIDE SEQUENCE</scope>
</reference>
<dbReference type="AlphaFoldDB" id="A0A699HFY3"/>
<comment type="caution">
    <text evidence="1">The sequence shown here is derived from an EMBL/GenBank/DDBJ whole genome shotgun (WGS) entry which is preliminary data.</text>
</comment>